<accession>A0A5R9L612</accession>
<gene>
    <name evidence="10" type="ORF">FEN17_09395</name>
</gene>
<evidence type="ECO:0000256" key="6">
    <source>
        <dbReference type="ARBA" id="ARBA00022989"/>
    </source>
</evidence>
<keyword evidence="4" id="KW-1003">Cell membrane</keyword>
<keyword evidence="5 8" id="KW-0812">Transmembrane</keyword>
<protein>
    <submittedName>
        <fullName evidence="10">ABC transporter permease</fullName>
    </submittedName>
</protein>
<dbReference type="AlphaFoldDB" id="A0A5R9L612"/>
<evidence type="ECO:0000256" key="3">
    <source>
        <dbReference type="ARBA" id="ARBA00022448"/>
    </source>
</evidence>
<evidence type="ECO:0000256" key="5">
    <source>
        <dbReference type="ARBA" id="ARBA00022692"/>
    </source>
</evidence>
<keyword evidence="7 8" id="KW-0472">Membrane</keyword>
<comment type="caution">
    <text evidence="10">The sequence shown here is derived from an EMBL/GenBank/DDBJ whole genome shotgun (WGS) entry which is preliminary data.</text>
</comment>
<name>A0A5R9L612_9BACT</name>
<feature type="domain" description="ABC transmembrane type-2" evidence="9">
    <location>
        <begin position="128"/>
        <end position="366"/>
    </location>
</feature>
<dbReference type="RefSeq" id="WP_138364997.1">
    <property type="nucleotide sequence ID" value="NZ_VCEJ01000002.1"/>
</dbReference>
<dbReference type="PANTHER" id="PTHR30294">
    <property type="entry name" value="MEMBRANE COMPONENT OF ABC TRANSPORTER YHHJ-RELATED"/>
    <property type="match status" value="1"/>
</dbReference>
<dbReference type="GO" id="GO:0140359">
    <property type="term" value="F:ABC-type transporter activity"/>
    <property type="evidence" value="ECO:0007669"/>
    <property type="project" value="InterPro"/>
</dbReference>
<keyword evidence="11" id="KW-1185">Reference proteome</keyword>
<feature type="transmembrane region" description="Helical" evidence="8">
    <location>
        <begin position="174"/>
        <end position="196"/>
    </location>
</feature>
<dbReference type="InterPro" id="IPR047817">
    <property type="entry name" value="ABC2_TM_bact-type"/>
</dbReference>
<feature type="transmembrane region" description="Helical" evidence="8">
    <location>
        <begin position="216"/>
        <end position="242"/>
    </location>
</feature>
<dbReference type="GO" id="GO:0005886">
    <property type="term" value="C:plasma membrane"/>
    <property type="evidence" value="ECO:0007669"/>
    <property type="project" value="UniProtKB-SubCell"/>
</dbReference>
<keyword evidence="6 8" id="KW-1133">Transmembrane helix</keyword>
<feature type="transmembrane region" description="Helical" evidence="8">
    <location>
        <begin position="254"/>
        <end position="275"/>
    </location>
</feature>
<dbReference type="EMBL" id="VCEJ01000002">
    <property type="protein sequence ID" value="TLV03787.1"/>
    <property type="molecule type" value="Genomic_DNA"/>
</dbReference>
<feature type="transmembrane region" description="Helical" evidence="8">
    <location>
        <begin position="282"/>
        <end position="303"/>
    </location>
</feature>
<organism evidence="10 11">
    <name type="scientific">Dyadobacter luticola</name>
    <dbReference type="NCBI Taxonomy" id="1979387"/>
    <lineage>
        <taxon>Bacteria</taxon>
        <taxon>Pseudomonadati</taxon>
        <taxon>Bacteroidota</taxon>
        <taxon>Cytophagia</taxon>
        <taxon>Cytophagales</taxon>
        <taxon>Spirosomataceae</taxon>
        <taxon>Dyadobacter</taxon>
    </lineage>
</organism>
<dbReference type="Gene3D" id="3.40.1710.10">
    <property type="entry name" value="abc type-2 transporter like domain"/>
    <property type="match status" value="1"/>
</dbReference>
<dbReference type="PROSITE" id="PS51012">
    <property type="entry name" value="ABC_TM2"/>
    <property type="match status" value="1"/>
</dbReference>
<evidence type="ECO:0000256" key="8">
    <source>
        <dbReference type="SAM" id="Phobius"/>
    </source>
</evidence>
<dbReference type="OrthoDB" id="9808686at2"/>
<evidence type="ECO:0000259" key="9">
    <source>
        <dbReference type="PROSITE" id="PS51012"/>
    </source>
</evidence>
<comment type="similarity">
    <text evidence="2">Belongs to the ABC-2 integral membrane protein family.</text>
</comment>
<evidence type="ECO:0000256" key="1">
    <source>
        <dbReference type="ARBA" id="ARBA00004651"/>
    </source>
</evidence>
<feature type="transmembrane region" description="Helical" evidence="8">
    <location>
        <begin position="21"/>
        <end position="40"/>
    </location>
</feature>
<evidence type="ECO:0000256" key="4">
    <source>
        <dbReference type="ARBA" id="ARBA00022475"/>
    </source>
</evidence>
<evidence type="ECO:0000256" key="7">
    <source>
        <dbReference type="ARBA" id="ARBA00023136"/>
    </source>
</evidence>
<comment type="subcellular location">
    <subcellularLocation>
        <location evidence="1">Cell membrane</location>
        <topology evidence="1">Multi-pass membrane protein</topology>
    </subcellularLocation>
</comment>
<dbReference type="PANTHER" id="PTHR30294:SF29">
    <property type="entry name" value="MULTIDRUG ABC TRANSPORTER PERMEASE YBHS-RELATED"/>
    <property type="match status" value="1"/>
</dbReference>
<keyword evidence="3" id="KW-0813">Transport</keyword>
<dbReference type="InterPro" id="IPR051449">
    <property type="entry name" value="ABC-2_transporter_component"/>
</dbReference>
<feature type="transmembrane region" description="Helical" evidence="8">
    <location>
        <begin position="345"/>
        <end position="363"/>
    </location>
</feature>
<evidence type="ECO:0000313" key="10">
    <source>
        <dbReference type="EMBL" id="TLV03787.1"/>
    </source>
</evidence>
<dbReference type="Pfam" id="PF12698">
    <property type="entry name" value="ABC2_membrane_3"/>
    <property type="match status" value="1"/>
</dbReference>
<dbReference type="InterPro" id="IPR013525">
    <property type="entry name" value="ABC2_TM"/>
</dbReference>
<sequence length="368" mass="41386">MKQFISFVRKEFYHVLRDRRTLLILFGMPIAQILLFGFALTNEVKDSEILVVDYAKDNASQQILTHIGASRYFKISKAALTQKEIMSTFQAGKIKAVVVIPVNFNEDLLHSNKAQIQLIADATDINTANMIINYLSAIILEYQNQINENLEIPYQIIPETRFLYNPQLKGAPGFVPGVMALVLMLVSVMMTAISIVREKETGTMEILLVSPFKPVLVIFAKAFPYLILSLINVTAILLLSVFVLDLPVKGSVPLLFAESTLFIITCLALGIFISIKTDSQQFAMLISLMGMLLPTMMFSGFLFPIENMPLPLQIISNMVPSKWYYIIVKSIMIKGLGFSSLWKETLILLGMTLFLLAISLKNFKIRLQ</sequence>
<reference evidence="10 11" key="1">
    <citation type="submission" date="2019-05" db="EMBL/GenBank/DDBJ databases">
        <authorList>
            <person name="Qu J.-H."/>
        </authorList>
    </citation>
    <scope>NUCLEOTIDE SEQUENCE [LARGE SCALE GENOMIC DNA]</scope>
    <source>
        <strain evidence="10 11">T17</strain>
    </source>
</reference>
<evidence type="ECO:0000256" key="2">
    <source>
        <dbReference type="ARBA" id="ARBA00007783"/>
    </source>
</evidence>
<dbReference type="Proteomes" id="UP000306402">
    <property type="component" value="Unassembled WGS sequence"/>
</dbReference>
<proteinExistence type="inferred from homology"/>
<evidence type="ECO:0000313" key="11">
    <source>
        <dbReference type="Proteomes" id="UP000306402"/>
    </source>
</evidence>